<proteinExistence type="predicted"/>
<dbReference type="PANTHER" id="PTHR35569:SF1">
    <property type="entry name" value="CYANAMIDE HYDRATASE DDI2-RELATED"/>
    <property type="match status" value="1"/>
</dbReference>
<evidence type="ECO:0000259" key="1">
    <source>
        <dbReference type="PROSITE" id="PS51831"/>
    </source>
</evidence>
<name>A0A7W3LSJ9_ACTNM</name>
<dbReference type="SMART" id="SM00471">
    <property type="entry name" value="HDc"/>
    <property type="match status" value="1"/>
</dbReference>
<dbReference type="CDD" id="cd00077">
    <property type="entry name" value="HDc"/>
    <property type="match status" value="1"/>
</dbReference>
<sequence length="215" mass="23596">MPGFEMRFPATEVAFGAREFVERIEEPFLANHSLRSYLFGSAMAAREGLEPGDDYDDELLFLACLLHDVGLTDDGDGDQRFEVDGADLAVRFLRERGVGEERTRVVWDAIALHTSPGIAGRREPEVALAQRGIAVDMSGQGADLLPPGFADEVHARLPRLELEERFADAVVAQVLANPAKGVPMSLPGELVRQRVPSVPMPTWNDMVATSPWRDA</sequence>
<dbReference type="AlphaFoldDB" id="A0A7W3LSJ9"/>
<dbReference type="Pfam" id="PF01966">
    <property type="entry name" value="HD"/>
    <property type="match status" value="1"/>
</dbReference>
<reference evidence="2 3" key="1">
    <citation type="submission" date="2020-08" db="EMBL/GenBank/DDBJ databases">
        <title>Genomic Encyclopedia of Type Strains, Phase IV (KMG-IV): sequencing the most valuable type-strain genomes for metagenomic binning, comparative biology and taxonomic classification.</title>
        <authorList>
            <person name="Goeker M."/>
        </authorList>
    </citation>
    <scope>NUCLEOTIDE SEQUENCE [LARGE SCALE GENOMIC DNA]</scope>
    <source>
        <strain evidence="2 3">DSM 44197</strain>
    </source>
</reference>
<comment type="caution">
    <text evidence="2">The sequence shown here is derived from an EMBL/GenBank/DDBJ whole genome shotgun (WGS) entry which is preliminary data.</text>
</comment>
<dbReference type="RefSeq" id="WP_220509736.1">
    <property type="nucleotide sequence ID" value="NZ_BAAALP010000001.1"/>
</dbReference>
<evidence type="ECO:0000313" key="2">
    <source>
        <dbReference type="EMBL" id="MBA8953432.1"/>
    </source>
</evidence>
<organism evidence="2 3">
    <name type="scientific">Actinomadura namibiensis</name>
    <dbReference type="NCBI Taxonomy" id="182080"/>
    <lineage>
        <taxon>Bacteria</taxon>
        <taxon>Bacillati</taxon>
        <taxon>Actinomycetota</taxon>
        <taxon>Actinomycetes</taxon>
        <taxon>Streptosporangiales</taxon>
        <taxon>Thermomonosporaceae</taxon>
        <taxon>Actinomadura</taxon>
    </lineage>
</organism>
<feature type="domain" description="HD" evidence="1">
    <location>
        <begin position="29"/>
        <end position="135"/>
    </location>
</feature>
<dbReference type="Gene3D" id="1.10.3210.10">
    <property type="entry name" value="Hypothetical protein af1432"/>
    <property type="match status" value="1"/>
</dbReference>
<protein>
    <recommendedName>
        <fullName evidence="1">HD domain-containing protein</fullName>
    </recommendedName>
</protein>
<gene>
    <name evidence="2" type="ORF">HNR61_005082</name>
</gene>
<dbReference type="EMBL" id="JACJIA010000006">
    <property type="protein sequence ID" value="MBA8953432.1"/>
    <property type="molecule type" value="Genomic_DNA"/>
</dbReference>
<keyword evidence="3" id="KW-1185">Reference proteome</keyword>
<dbReference type="PROSITE" id="PS51831">
    <property type="entry name" value="HD"/>
    <property type="match status" value="1"/>
</dbReference>
<dbReference type="Proteomes" id="UP000572680">
    <property type="component" value="Unassembled WGS sequence"/>
</dbReference>
<dbReference type="InterPro" id="IPR006674">
    <property type="entry name" value="HD_domain"/>
</dbReference>
<evidence type="ECO:0000313" key="3">
    <source>
        <dbReference type="Proteomes" id="UP000572680"/>
    </source>
</evidence>
<dbReference type="InterPro" id="IPR003607">
    <property type="entry name" value="HD/PDEase_dom"/>
</dbReference>
<dbReference type="PANTHER" id="PTHR35569">
    <property type="entry name" value="CYANAMIDE HYDRATASE DDI2-RELATED"/>
    <property type="match status" value="1"/>
</dbReference>
<accession>A0A7W3LSJ9</accession>
<dbReference type="SUPFAM" id="SSF109604">
    <property type="entry name" value="HD-domain/PDEase-like"/>
    <property type="match status" value="1"/>
</dbReference>